<dbReference type="EMBL" id="JBEPLW010000051">
    <property type="protein sequence ID" value="MET3576985.1"/>
    <property type="molecule type" value="Genomic_DNA"/>
</dbReference>
<name>A0ABV2GFA1_9BACL</name>
<reference evidence="2 3" key="1">
    <citation type="submission" date="2024-06" db="EMBL/GenBank/DDBJ databases">
        <title>Genomic Encyclopedia of Type Strains, Phase IV (KMG-IV): sequencing the most valuable type-strain genomes for metagenomic binning, comparative biology and taxonomic classification.</title>
        <authorList>
            <person name="Goeker M."/>
        </authorList>
    </citation>
    <scope>NUCLEOTIDE SEQUENCE [LARGE SCALE GENOMIC DNA]</scope>
    <source>
        <strain evidence="2 3">DSM 26128</strain>
    </source>
</reference>
<feature type="region of interest" description="Disordered" evidence="1">
    <location>
        <begin position="76"/>
        <end position="99"/>
    </location>
</feature>
<evidence type="ECO:0000313" key="3">
    <source>
        <dbReference type="Proteomes" id="UP001549099"/>
    </source>
</evidence>
<feature type="compositionally biased region" description="Low complexity" evidence="1">
    <location>
        <begin position="86"/>
        <end position="95"/>
    </location>
</feature>
<evidence type="ECO:0000256" key="1">
    <source>
        <dbReference type="SAM" id="MobiDB-lite"/>
    </source>
</evidence>
<keyword evidence="3" id="KW-1185">Reference proteome</keyword>
<dbReference type="Proteomes" id="UP001549099">
    <property type="component" value="Unassembled WGS sequence"/>
</dbReference>
<gene>
    <name evidence="2" type="ORF">ABID49_002918</name>
</gene>
<feature type="non-terminal residue" evidence="2">
    <location>
        <position position="1"/>
    </location>
</feature>
<comment type="caution">
    <text evidence="2">The sequence shown here is derived from an EMBL/GenBank/DDBJ whole genome shotgun (WGS) entry which is preliminary data.</text>
</comment>
<organism evidence="2 3">
    <name type="scientific">Bhargavaea ullalensis</name>
    <dbReference type="NCBI Taxonomy" id="1265685"/>
    <lineage>
        <taxon>Bacteria</taxon>
        <taxon>Bacillati</taxon>
        <taxon>Bacillota</taxon>
        <taxon>Bacilli</taxon>
        <taxon>Bacillales</taxon>
        <taxon>Caryophanaceae</taxon>
        <taxon>Bhargavaea</taxon>
    </lineage>
</organism>
<dbReference type="SUPFAM" id="SSF46689">
    <property type="entry name" value="Homeodomain-like"/>
    <property type="match status" value="1"/>
</dbReference>
<proteinExistence type="predicted"/>
<dbReference type="InterPro" id="IPR009057">
    <property type="entry name" value="Homeodomain-like_sf"/>
</dbReference>
<protein>
    <submittedName>
        <fullName evidence="2">Transposase-like protein</fullName>
    </submittedName>
</protein>
<sequence length="129" mass="14636">RRILEGNPNVRHVSEKTIQYTPEFKLKAVKAYREGKTPYEIFLEAGLDPKIIGTDLPAGSLKRWRKTVDALGEDALLTERRGRGSTGRPTSGSQSAEDRLKKAEARIKYLEAELDLVKKLEAAERRMRK</sequence>
<dbReference type="Pfam" id="PF20310">
    <property type="entry name" value="HTH_Tnp_2"/>
    <property type="match status" value="1"/>
</dbReference>
<accession>A0ABV2GFA1</accession>
<dbReference type="InterPro" id="IPR046929">
    <property type="entry name" value="HTH_Tnp"/>
</dbReference>
<evidence type="ECO:0000313" key="2">
    <source>
        <dbReference type="EMBL" id="MET3576985.1"/>
    </source>
</evidence>